<keyword evidence="3" id="KW-0169">Cobalamin biosynthesis</keyword>
<dbReference type="PANTHER" id="PTHR43588">
    <property type="entry name" value="COBALT-PRECORRIN-8 METHYLMUTASE"/>
    <property type="match status" value="1"/>
</dbReference>
<comment type="similarity">
    <text evidence="2">Belongs to the CobH/CbiC family.</text>
</comment>
<evidence type="ECO:0000259" key="5">
    <source>
        <dbReference type="Pfam" id="PF02570"/>
    </source>
</evidence>
<proteinExistence type="inferred from homology"/>
<evidence type="ECO:0000256" key="2">
    <source>
        <dbReference type="ARBA" id="ARBA00009774"/>
    </source>
</evidence>
<dbReference type="InterPro" id="IPR036588">
    <property type="entry name" value="CobH/CbiC_sf"/>
</dbReference>
<dbReference type="UniPathway" id="UPA00148"/>
<dbReference type="GO" id="GO:0009236">
    <property type="term" value="P:cobalamin biosynthetic process"/>
    <property type="evidence" value="ECO:0007669"/>
    <property type="project" value="UniProtKB-UniPathway"/>
</dbReference>
<keyword evidence="7" id="KW-1185">Reference proteome</keyword>
<evidence type="ECO:0000256" key="1">
    <source>
        <dbReference type="ARBA" id="ARBA00004953"/>
    </source>
</evidence>
<dbReference type="STRING" id="765420.OSCT_2407"/>
<dbReference type="OrthoDB" id="9780708at2"/>
<evidence type="ECO:0000256" key="3">
    <source>
        <dbReference type="ARBA" id="ARBA00022573"/>
    </source>
</evidence>
<dbReference type="Pfam" id="PF02570">
    <property type="entry name" value="CbiC"/>
    <property type="match status" value="1"/>
</dbReference>
<feature type="domain" description="Cobalamin biosynthesis precorrin-8X methylmutase CobH/CbiC" evidence="5">
    <location>
        <begin position="8"/>
        <end position="205"/>
    </location>
</feature>
<dbReference type="GO" id="GO:0016993">
    <property type="term" value="F:precorrin-8X methylmutase activity"/>
    <property type="evidence" value="ECO:0007669"/>
    <property type="project" value="InterPro"/>
</dbReference>
<dbReference type="AlphaFoldDB" id="E1IGF6"/>
<evidence type="ECO:0000256" key="4">
    <source>
        <dbReference type="ARBA" id="ARBA00023235"/>
    </source>
</evidence>
<organism evidence="6 7">
    <name type="scientific">Oscillochloris trichoides DG-6</name>
    <dbReference type="NCBI Taxonomy" id="765420"/>
    <lineage>
        <taxon>Bacteria</taxon>
        <taxon>Bacillati</taxon>
        <taxon>Chloroflexota</taxon>
        <taxon>Chloroflexia</taxon>
        <taxon>Chloroflexales</taxon>
        <taxon>Chloroflexineae</taxon>
        <taxon>Oscillochloridaceae</taxon>
        <taxon>Oscillochloris</taxon>
    </lineage>
</organism>
<comment type="caution">
    <text evidence="6">The sequence shown here is derived from an EMBL/GenBank/DDBJ whole genome shotgun (WGS) entry which is preliminary data.</text>
</comment>
<name>E1IGF6_9CHLR</name>
<protein>
    <submittedName>
        <fullName evidence="6">Precorrin-8X methylmutase CbiC/CobH</fullName>
    </submittedName>
</protein>
<dbReference type="Proteomes" id="UP000054010">
    <property type="component" value="Unassembled WGS sequence"/>
</dbReference>
<dbReference type="Gene3D" id="3.40.50.10230">
    <property type="entry name" value="Cobalamin biosynthesis CobH/CbiC, precorrin-8X methylmutase"/>
    <property type="match status" value="1"/>
</dbReference>
<comment type="pathway">
    <text evidence="1">Cofactor biosynthesis; adenosylcobalamin biosynthesis.</text>
</comment>
<dbReference type="SUPFAM" id="SSF63965">
    <property type="entry name" value="Precorrin-8X methylmutase CbiC/CobH"/>
    <property type="match status" value="1"/>
</dbReference>
<dbReference type="PANTHER" id="PTHR43588:SF1">
    <property type="entry name" value="COBALT-PRECORRIN-8 METHYLMUTASE"/>
    <property type="match status" value="1"/>
</dbReference>
<dbReference type="InterPro" id="IPR003722">
    <property type="entry name" value="Cbl_synth_CobH/CbiC"/>
</dbReference>
<gene>
    <name evidence="6" type="ORF">OSCT_2407</name>
</gene>
<evidence type="ECO:0000313" key="6">
    <source>
        <dbReference type="EMBL" id="EFO79722.1"/>
    </source>
</evidence>
<dbReference type="HOGENOM" id="CLU_084703_1_1_0"/>
<dbReference type="EMBL" id="ADVR01000106">
    <property type="protein sequence ID" value="EFO79722.1"/>
    <property type="molecule type" value="Genomic_DNA"/>
</dbReference>
<evidence type="ECO:0000313" key="7">
    <source>
        <dbReference type="Proteomes" id="UP000054010"/>
    </source>
</evidence>
<sequence>MSLHPHAIASESFQIIRRSLAERGLRVEAPLAAVVERIIHTTADFEFAELVQISPGAIEAGVAALQAGCAVITDVHMVRVGISAQRLSRLGGSLHCFIDDPSVRDLAAAQGGTRSAQSMRRAAEQGLLDGSIVAIGNAPTALEAIIQLVDAGSRPALVIGVPVGFVGAAESKAALAQVTQVPWLVTVGRKGGSTIAAAAVNALLRLAVGAGNDEL</sequence>
<dbReference type="eggNOG" id="COG2082">
    <property type="taxonomic scope" value="Bacteria"/>
</dbReference>
<accession>E1IGF6</accession>
<keyword evidence="4" id="KW-0413">Isomerase</keyword>
<reference evidence="6 7" key="1">
    <citation type="journal article" date="2011" name="J. Bacteriol.">
        <title>Draft genome sequence of the anoxygenic filamentous phototrophic bacterium Oscillochloris trichoides subsp. DG-6.</title>
        <authorList>
            <person name="Kuznetsov B.B."/>
            <person name="Ivanovsky R.N."/>
            <person name="Keppen O.I."/>
            <person name="Sukhacheva M.V."/>
            <person name="Bumazhkin B.K."/>
            <person name="Patutina E.O."/>
            <person name="Beletsky A.V."/>
            <person name="Mardanov A.V."/>
            <person name="Baslerov R.V."/>
            <person name="Panteleeva A.N."/>
            <person name="Kolganova T.V."/>
            <person name="Ravin N.V."/>
            <person name="Skryabin K.G."/>
        </authorList>
    </citation>
    <scope>NUCLEOTIDE SEQUENCE [LARGE SCALE GENOMIC DNA]</scope>
    <source>
        <strain evidence="6 7">DG-6</strain>
    </source>
</reference>